<dbReference type="NCBIfam" id="TIGR00291">
    <property type="entry name" value="RNA_SBDS"/>
    <property type="match status" value="1"/>
</dbReference>
<dbReference type="EMBL" id="KB454510">
    <property type="protein sequence ID" value="EME29281.1"/>
    <property type="molecule type" value="Genomic_DNA"/>
</dbReference>
<dbReference type="Proteomes" id="UP000030680">
    <property type="component" value="Unassembled WGS sequence"/>
</dbReference>
<dbReference type="InterPro" id="IPR036786">
    <property type="entry name" value="Ribosome_mat_SBDS_N_sf"/>
</dbReference>
<evidence type="ECO:0000313" key="6">
    <source>
        <dbReference type="Proteomes" id="UP000030680"/>
    </source>
</evidence>
<keyword evidence="6" id="KW-1185">Reference proteome</keyword>
<evidence type="ECO:0000259" key="4">
    <source>
        <dbReference type="Pfam" id="PF09377"/>
    </source>
</evidence>
<dbReference type="SUPFAM" id="SSF89895">
    <property type="entry name" value="FYSH domain"/>
    <property type="match status" value="1"/>
</dbReference>
<dbReference type="STRING" id="130081.M2W0Y8"/>
<feature type="region of interest" description="Disordered" evidence="2">
    <location>
        <begin position="228"/>
        <end position="253"/>
    </location>
</feature>
<sequence length="253" mass="28476">MLVRYRVGKTTFELVTKEGTVQKYRKGEIKSLEDVLLSDTIFTSYAKREKAGTNELKAAFQTDSLQSCVETILQKGEVQISSAERKEKLEKRKKEIVNFIHKYYIDPAKKLPHPMSRIENALEECKIRVDADIPVERQIPDIVSKLVNVIPLKKTTLEGQLKVPHSSIGAASSVIAKYVTVERESYSSHGCTYDIGIIPGEYDLFMSEINRVTKGNFEFNVYSQEGVTTGSSQSTQKKGKGNISMMKNKKGNK</sequence>
<proteinExistence type="inferred from homology"/>
<feature type="domain" description="Ribosome maturation protein SDO1/SBDS central" evidence="4">
    <location>
        <begin position="94"/>
        <end position="153"/>
    </location>
</feature>
<gene>
    <name evidence="5" type="ORF">Gasu_32900</name>
</gene>
<dbReference type="InterPro" id="IPR002140">
    <property type="entry name" value="Sdo1/SBDS"/>
</dbReference>
<dbReference type="SUPFAM" id="SSF109728">
    <property type="entry name" value="Hypothetical protein AF0491, middle domain"/>
    <property type="match status" value="1"/>
</dbReference>
<dbReference type="InterPro" id="IPR037188">
    <property type="entry name" value="Sdo1/SBDS_central_sf"/>
</dbReference>
<dbReference type="Pfam" id="PF01172">
    <property type="entry name" value="SBDS_N"/>
    <property type="match status" value="1"/>
</dbReference>
<dbReference type="InterPro" id="IPR039100">
    <property type="entry name" value="Sdo1/SBDS-like"/>
</dbReference>
<dbReference type="Gene3D" id="3.30.70.240">
    <property type="match status" value="1"/>
</dbReference>
<evidence type="ECO:0000259" key="3">
    <source>
        <dbReference type="Pfam" id="PF01172"/>
    </source>
</evidence>
<feature type="domain" description="Ribosome maturation protein SDO1/SBDS N-terminal" evidence="3">
    <location>
        <begin position="2"/>
        <end position="86"/>
    </location>
</feature>
<reference evidence="6" key="1">
    <citation type="journal article" date="2013" name="Science">
        <title>Gene transfer from bacteria and archaea facilitated evolution of an extremophilic eukaryote.</title>
        <authorList>
            <person name="Schonknecht G."/>
            <person name="Chen W.H."/>
            <person name="Ternes C.M."/>
            <person name="Barbier G.G."/>
            <person name="Shrestha R.P."/>
            <person name="Stanke M."/>
            <person name="Brautigam A."/>
            <person name="Baker B.J."/>
            <person name="Banfield J.F."/>
            <person name="Garavito R.M."/>
            <person name="Carr K."/>
            <person name="Wilkerson C."/>
            <person name="Rensing S.A."/>
            <person name="Gagneul D."/>
            <person name="Dickenson N.E."/>
            <person name="Oesterhelt C."/>
            <person name="Lercher M.J."/>
            <person name="Weber A.P."/>
        </authorList>
    </citation>
    <scope>NUCLEOTIDE SEQUENCE [LARGE SCALE GENOMIC DNA]</scope>
    <source>
        <strain evidence="6">074W</strain>
    </source>
</reference>
<accession>M2W0Y8</accession>
<dbReference type="PANTHER" id="PTHR10927">
    <property type="entry name" value="RIBOSOME MATURATION PROTEIN SBDS"/>
    <property type="match status" value="1"/>
</dbReference>
<dbReference type="InterPro" id="IPR018978">
    <property type="entry name" value="SDO1/SBDS_central"/>
</dbReference>
<dbReference type="Gramene" id="EME29281">
    <property type="protein sequence ID" value="EME29281"/>
    <property type="gene ID" value="Gasu_32900"/>
</dbReference>
<evidence type="ECO:0000256" key="2">
    <source>
        <dbReference type="SAM" id="MobiDB-lite"/>
    </source>
</evidence>
<dbReference type="InterPro" id="IPR019783">
    <property type="entry name" value="SDO1/SBDS_N"/>
</dbReference>
<dbReference type="eggNOG" id="KOG2917">
    <property type="taxonomic scope" value="Eukaryota"/>
</dbReference>
<protein>
    <submittedName>
        <fullName evidence="5">Uncharacterized protein</fullName>
    </submittedName>
</protein>
<dbReference type="PANTHER" id="PTHR10927:SF4">
    <property type="entry name" value="RIBOSOME MATURATION PROTEIN SDO1 HOMOLOG"/>
    <property type="match status" value="1"/>
</dbReference>
<dbReference type="SUPFAM" id="SSF54980">
    <property type="entry name" value="EF-G C-terminal domain-like"/>
    <property type="match status" value="1"/>
</dbReference>
<dbReference type="Gene3D" id="1.10.10.900">
    <property type="entry name" value="SBDS protein C-terminal domain, subdomain 1"/>
    <property type="match status" value="1"/>
</dbReference>
<dbReference type="OMA" id="VIKWREN"/>
<dbReference type="Gene3D" id="3.30.1250.10">
    <property type="entry name" value="Ribosome maturation protein SBDS, N-terminal domain"/>
    <property type="match status" value="1"/>
</dbReference>
<dbReference type="InterPro" id="IPR035647">
    <property type="entry name" value="EFG_III/V"/>
</dbReference>
<dbReference type="KEGG" id="gsl:Gasu_32900"/>
<dbReference type="Pfam" id="PF09377">
    <property type="entry name" value="SBDS_domain_II"/>
    <property type="match status" value="1"/>
</dbReference>
<dbReference type="GO" id="GO:0042256">
    <property type="term" value="P:cytosolic ribosome assembly"/>
    <property type="evidence" value="ECO:0007669"/>
    <property type="project" value="InterPro"/>
</dbReference>
<dbReference type="AlphaFoldDB" id="M2W0Y8"/>
<organism evidence="5 6">
    <name type="scientific">Galdieria sulphuraria</name>
    <name type="common">Red alga</name>
    <dbReference type="NCBI Taxonomy" id="130081"/>
    <lineage>
        <taxon>Eukaryota</taxon>
        <taxon>Rhodophyta</taxon>
        <taxon>Bangiophyceae</taxon>
        <taxon>Galdieriales</taxon>
        <taxon>Galdieriaceae</taxon>
        <taxon>Galdieria</taxon>
    </lineage>
</organism>
<dbReference type="GeneID" id="17088089"/>
<comment type="similarity">
    <text evidence="1">Belongs to the SDO1/SBDS family.</text>
</comment>
<dbReference type="RefSeq" id="XP_005705801.1">
    <property type="nucleotide sequence ID" value="XM_005705744.1"/>
</dbReference>
<dbReference type="OrthoDB" id="10253092at2759"/>
<name>M2W0Y8_GALSU</name>
<evidence type="ECO:0000313" key="5">
    <source>
        <dbReference type="EMBL" id="EME29281.1"/>
    </source>
</evidence>
<evidence type="ECO:0000256" key="1">
    <source>
        <dbReference type="ARBA" id="ARBA00007433"/>
    </source>
</evidence>